<dbReference type="Proteomes" id="UP000053558">
    <property type="component" value="Unassembled WGS sequence"/>
</dbReference>
<dbReference type="AlphaFoldDB" id="A0A5M3MIF2"/>
<evidence type="ECO:0008006" key="4">
    <source>
        <dbReference type="Google" id="ProtNLM"/>
    </source>
</evidence>
<sequence length="572" mass="63943">MPILFNILGPSIAHITICTKFIDIAAITLLAVLGQRCPRLISFGWSSEAEFSEGLVRALANVVRPWTHLTMQLNADALRTALAMSPATVLYTFKRHFTTADWDIFFGYARRVTTLHLSTEATSTSHSEHQLLVNQRIDVSIFQVLCKPPDSRPLFPRLRQLGWYDDTAHDTLSFMRLLITGNPSIRHLTVYAEIMDVRMLSLVATLGQLFPSLSYLQWGDSLDTVLTDDIAEAFSNCVYAWGNLAHLECPTLNADALLHLSSLNSLEYLGLTIPAILPVHREPQLNMFSVVHGLSLLTHSHQSLTDVAHFLELIVASPEDIFVVAEMTVDAGVAAFMETLSRHCDHTSLHKLHIMEFYTDAPQSDRERLALGYNALRPLFSFGALTSLDIDSGRRVLLDDNGLLAIADALPKLESLGINERCGWRTCPLTTLQILPKLLSRLRDLSYLSIALDTRRQYPEGDTIKVIVENGIPEIARVTNLNFTLNLLDSRAGTNDILHVAAFLTDVFPTLEYFSVWSLDDSPLDSEDNDDEDTELQPSRWRQIEDAMDVMRDVRRQKRTGSVGSTASGSDE</sequence>
<dbReference type="InterPro" id="IPR032675">
    <property type="entry name" value="LRR_dom_sf"/>
</dbReference>
<gene>
    <name evidence="2" type="ORF">CONPUDRAFT_156542</name>
</gene>
<dbReference type="RefSeq" id="XP_007771577.1">
    <property type="nucleotide sequence ID" value="XM_007773387.1"/>
</dbReference>
<comment type="caution">
    <text evidence="2">The sequence shown here is derived from an EMBL/GenBank/DDBJ whole genome shotgun (WGS) entry which is preliminary data.</text>
</comment>
<dbReference type="OrthoDB" id="3543113at2759"/>
<proteinExistence type="predicted"/>
<dbReference type="Gene3D" id="3.80.10.10">
    <property type="entry name" value="Ribonuclease Inhibitor"/>
    <property type="match status" value="1"/>
</dbReference>
<evidence type="ECO:0000313" key="2">
    <source>
        <dbReference type="EMBL" id="EIW78564.1"/>
    </source>
</evidence>
<dbReference type="GeneID" id="19203579"/>
<feature type="compositionally biased region" description="Polar residues" evidence="1">
    <location>
        <begin position="560"/>
        <end position="572"/>
    </location>
</feature>
<dbReference type="KEGG" id="cput:CONPUDRAFT_156542"/>
<accession>A0A5M3MIF2</accession>
<feature type="region of interest" description="Disordered" evidence="1">
    <location>
        <begin position="553"/>
        <end position="572"/>
    </location>
</feature>
<keyword evidence="3" id="KW-1185">Reference proteome</keyword>
<evidence type="ECO:0000313" key="3">
    <source>
        <dbReference type="Proteomes" id="UP000053558"/>
    </source>
</evidence>
<name>A0A5M3MIF2_CONPW</name>
<protein>
    <recommendedName>
        <fullName evidence="4">F-box domain-containing protein</fullName>
    </recommendedName>
</protein>
<evidence type="ECO:0000256" key="1">
    <source>
        <dbReference type="SAM" id="MobiDB-lite"/>
    </source>
</evidence>
<dbReference type="EMBL" id="JH711582">
    <property type="protein sequence ID" value="EIW78564.1"/>
    <property type="molecule type" value="Genomic_DNA"/>
</dbReference>
<organism evidence="2 3">
    <name type="scientific">Coniophora puteana (strain RWD-64-598)</name>
    <name type="common">Brown rot fungus</name>
    <dbReference type="NCBI Taxonomy" id="741705"/>
    <lineage>
        <taxon>Eukaryota</taxon>
        <taxon>Fungi</taxon>
        <taxon>Dikarya</taxon>
        <taxon>Basidiomycota</taxon>
        <taxon>Agaricomycotina</taxon>
        <taxon>Agaricomycetes</taxon>
        <taxon>Agaricomycetidae</taxon>
        <taxon>Boletales</taxon>
        <taxon>Coniophorineae</taxon>
        <taxon>Coniophoraceae</taxon>
        <taxon>Coniophora</taxon>
    </lineage>
</organism>
<dbReference type="SUPFAM" id="SSF52047">
    <property type="entry name" value="RNI-like"/>
    <property type="match status" value="1"/>
</dbReference>
<reference evidence="3" key="1">
    <citation type="journal article" date="2012" name="Science">
        <title>The Paleozoic origin of enzymatic lignin decomposition reconstructed from 31 fungal genomes.</title>
        <authorList>
            <person name="Floudas D."/>
            <person name="Binder M."/>
            <person name="Riley R."/>
            <person name="Barry K."/>
            <person name="Blanchette R.A."/>
            <person name="Henrissat B."/>
            <person name="Martinez A.T."/>
            <person name="Otillar R."/>
            <person name="Spatafora J.W."/>
            <person name="Yadav J.S."/>
            <person name="Aerts A."/>
            <person name="Benoit I."/>
            <person name="Boyd A."/>
            <person name="Carlson A."/>
            <person name="Copeland A."/>
            <person name="Coutinho P.M."/>
            <person name="de Vries R.P."/>
            <person name="Ferreira P."/>
            <person name="Findley K."/>
            <person name="Foster B."/>
            <person name="Gaskell J."/>
            <person name="Glotzer D."/>
            <person name="Gorecki P."/>
            <person name="Heitman J."/>
            <person name="Hesse C."/>
            <person name="Hori C."/>
            <person name="Igarashi K."/>
            <person name="Jurgens J.A."/>
            <person name="Kallen N."/>
            <person name="Kersten P."/>
            <person name="Kohler A."/>
            <person name="Kuees U."/>
            <person name="Kumar T.K.A."/>
            <person name="Kuo A."/>
            <person name="LaButti K."/>
            <person name="Larrondo L.F."/>
            <person name="Lindquist E."/>
            <person name="Ling A."/>
            <person name="Lombard V."/>
            <person name="Lucas S."/>
            <person name="Lundell T."/>
            <person name="Martin R."/>
            <person name="McLaughlin D.J."/>
            <person name="Morgenstern I."/>
            <person name="Morin E."/>
            <person name="Murat C."/>
            <person name="Nagy L.G."/>
            <person name="Nolan M."/>
            <person name="Ohm R.A."/>
            <person name="Patyshakuliyeva A."/>
            <person name="Rokas A."/>
            <person name="Ruiz-Duenas F.J."/>
            <person name="Sabat G."/>
            <person name="Salamov A."/>
            <person name="Samejima M."/>
            <person name="Schmutz J."/>
            <person name="Slot J.C."/>
            <person name="St John F."/>
            <person name="Stenlid J."/>
            <person name="Sun H."/>
            <person name="Sun S."/>
            <person name="Syed K."/>
            <person name="Tsang A."/>
            <person name="Wiebenga A."/>
            <person name="Young D."/>
            <person name="Pisabarro A."/>
            <person name="Eastwood D.C."/>
            <person name="Martin F."/>
            <person name="Cullen D."/>
            <person name="Grigoriev I.V."/>
            <person name="Hibbett D.S."/>
        </authorList>
    </citation>
    <scope>NUCLEOTIDE SEQUENCE [LARGE SCALE GENOMIC DNA]</scope>
    <source>
        <strain evidence="3">RWD-64-598 SS2</strain>
    </source>
</reference>